<accession>A0A0A9H0A7</accession>
<dbReference type="AlphaFoldDB" id="A0A0A9H0A7"/>
<dbReference type="PANTHER" id="PTHR37740:SF1">
    <property type="entry name" value="OS02G0193500 PROTEIN"/>
    <property type="match status" value="1"/>
</dbReference>
<dbReference type="PANTHER" id="PTHR37740">
    <property type="entry name" value="OS02G0193500 PROTEIN"/>
    <property type="match status" value="1"/>
</dbReference>
<proteinExistence type="predicted"/>
<protein>
    <submittedName>
        <fullName evidence="1">Uncharacterized protein</fullName>
    </submittedName>
</protein>
<sequence length="52" mass="6072">MLEEENFTLDKELSVEDEKIKALEEEKLVLLDQLVVLEGLVDPSQMQSQRRL</sequence>
<name>A0A0A9H0A7_ARUDO</name>
<reference evidence="1" key="1">
    <citation type="submission" date="2014-09" db="EMBL/GenBank/DDBJ databases">
        <authorList>
            <person name="Magalhaes I.L.F."/>
            <person name="Oliveira U."/>
            <person name="Santos F.R."/>
            <person name="Vidigal T.H.D.A."/>
            <person name="Brescovit A.D."/>
            <person name="Santos A.J."/>
        </authorList>
    </citation>
    <scope>NUCLEOTIDE SEQUENCE</scope>
    <source>
        <tissue evidence="1">Shoot tissue taken approximately 20 cm above the soil surface</tissue>
    </source>
</reference>
<evidence type="ECO:0000313" key="1">
    <source>
        <dbReference type="EMBL" id="JAE29224.1"/>
    </source>
</evidence>
<dbReference type="EMBL" id="GBRH01168672">
    <property type="protein sequence ID" value="JAE29224.1"/>
    <property type="molecule type" value="Transcribed_RNA"/>
</dbReference>
<reference evidence="1" key="2">
    <citation type="journal article" date="2015" name="Data Brief">
        <title>Shoot transcriptome of the giant reed, Arundo donax.</title>
        <authorList>
            <person name="Barrero R.A."/>
            <person name="Guerrero F.D."/>
            <person name="Moolhuijzen P."/>
            <person name="Goolsby J.A."/>
            <person name="Tidwell J."/>
            <person name="Bellgard S.E."/>
            <person name="Bellgard M.I."/>
        </authorList>
    </citation>
    <scope>NUCLEOTIDE SEQUENCE</scope>
    <source>
        <tissue evidence="1">Shoot tissue taken approximately 20 cm above the soil surface</tissue>
    </source>
</reference>
<organism evidence="1">
    <name type="scientific">Arundo donax</name>
    <name type="common">Giant reed</name>
    <name type="synonym">Donax arundinaceus</name>
    <dbReference type="NCBI Taxonomy" id="35708"/>
    <lineage>
        <taxon>Eukaryota</taxon>
        <taxon>Viridiplantae</taxon>
        <taxon>Streptophyta</taxon>
        <taxon>Embryophyta</taxon>
        <taxon>Tracheophyta</taxon>
        <taxon>Spermatophyta</taxon>
        <taxon>Magnoliopsida</taxon>
        <taxon>Liliopsida</taxon>
        <taxon>Poales</taxon>
        <taxon>Poaceae</taxon>
        <taxon>PACMAD clade</taxon>
        <taxon>Arundinoideae</taxon>
        <taxon>Arundineae</taxon>
        <taxon>Arundo</taxon>
    </lineage>
</organism>